<comment type="caution">
    <text evidence="3">The sequence shown here is derived from an EMBL/GenBank/DDBJ whole genome shotgun (WGS) entry which is preliminary data.</text>
</comment>
<dbReference type="PANTHER" id="PTHR39207">
    <property type="entry name" value="ALPHA-GLUCURONIDASE A"/>
    <property type="match status" value="1"/>
</dbReference>
<dbReference type="SUPFAM" id="SSF51445">
    <property type="entry name" value="(Trans)glycosidases"/>
    <property type="match status" value="1"/>
</dbReference>
<dbReference type="PANTHER" id="PTHR39207:SF1">
    <property type="entry name" value="ALPHA-GLUCURONIDASE A"/>
    <property type="match status" value="1"/>
</dbReference>
<dbReference type="InterPro" id="IPR011100">
    <property type="entry name" value="Glyco_hydro_67_cat"/>
</dbReference>
<dbReference type="Gene3D" id="3.30.379.10">
    <property type="entry name" value="Chitobiase/beta-hexosaminidase domain 2-like"/>
    <property type="match status" value="1"/>
</dbReference>
<evidence type="ECO:0000313" key="3">
    <source>
        <dbReference type="EMBL" id="RQX05239.1"/>
    </source>
</evidence>
<feature type="domain" description="Glycosyl hydrolase family 67 catalytic" evidence="2">
    <location>
        <begin position="154"/>
        <end position="450"/>
    </location>
</feature>
<evidence type="ECO:0000256" key="1">
    <source>
        <dbReference type="ARBA" id="ARBA00022801"/>
    </source>
</evidence>
<gene>
    <name evidence="3" type="ORF">DLJ58_26185</name>
</gene>
<sequence>MFVEEPMDGDEPRAHPAWLPPEAFRSLGARRVLLHGEGLLVDTVLNEVSRACARYGGRVWHSPTWDVDVDLVLALRDAGELPNPAVEAARAAGEAALVELGDGGTLGDEGFVLARAGDVTAVLADAPAGLLYGLFHVVRLCAAAFDPARPPERHRPALRRRMLNHWDNVAVHPVMGQVERGYAGGSIFWQDGRPRGDLARVREYGRLLASCGVNAISVNNVNVARTEALLLTERLGDVAEIADALRPYGIRVHLSVSFAAPVVLGGLPTADPLDETVRVWWAATTRRVYDRIPDFGGYLVKADSEGQPGPFTYGRDHADGANLLAEALAPHGGVVHWRAFVYNHHQDWRDRSTDRARAAYDHFAPLDGRFRTNVVVQVKFGPVDFQTREPVSPVLAAMPATRLAVELQVTQEYTGQQRHVCHLGPWWSEVLGFAPWGPDGRTIADVVTGESG</sequence>
<dbReference type="GO" id="GO:0005576">
    <property type="term" value="C:extracellular region"/>
    <property type="evidence" value="ECO:0007669"/>
    <property type="project" value="InterPro"/>
</dbReference>
<dbReference type="InterPro" id="IPR017853">
    <property type="entry name" value="GH"/>
</dbReference>
<evidence type="ECO:0000313" key="4">
    <source>
        <dbReference type="Proteomes" id="UP000266889"/>
    </source>
</evidence>
<dbReference type="EMBL" id="QGSY01000263">
    <property type="protein sequence ID" value="RQX05239.1"/>
    <property type="molecule type" value="Genomic_DNA"/>
</dbReference>
<dbReference type="Pfam" id="PF07488">
    <property type="entry name" value="Glyco_hydro_67M"/>
    <property type="match status" value="1"/>
</dbReference>
<dbReference type="InterPro" id="IPR029018">
    <property type="entry name" value="Hex-like_dom2"/>
</dbReference>
<feature type="non-terminal residue" evidence="3">
    <location>
        <position position="452"/>
    </location>
</feature>
<dbReference type="Proteomes" id="UP000266889">
    <property type="component" value="Unassembled WGS sequence"/>
</dbReference>
<dbReference type="Gene3D" id="3.20.20.80">
    <property type="entry name" value="Glycosidases"/>
    <property type="match status" value="1"/>
</dbReference>
<dbReference type="AlphaFoldDB" id="A0A3N9WWY4"/>
<dbReference type="GO" id="GO:0046559">
    <property type="term" value="F:alpha-glucuronidase activity"/>
    <property type="evidence" value="ECO:0007669"/>
    <property type="project" value="InterPro"/>
</dbReference>
<keyword evidence="1" id="KW-0378">Hydrolase</keyword>
<organism evidence="3 4">
    <name type="scientific">Micromonospora arida</name>
    <dbReference type="NCBI Taxonomy" id="2203715"/>
    <lineage>
        <taxon>Bacteria</taxon>
        <taxon>Bacillati</taxon>
        <taxon>Actinomycetota</taxon>
        <taxon>Actinomycetes</taxon>
        <taxon>Micromonosporales</taxon>
        <taxon>Micromonosporaceae</taxon>
        <taxon>Micromonospora</taxon>
    </lineage>
</organism>
<accession>A0A3N9WWY4</accession>
<dbReference type="GO" id="GO:0045493">
    <property type="term" value="P:xylan catabolic process"/>
    <property type="evidence" value="ECO:0007669"/>
    <property type="project" value="InterPro"/>
</dbReference>
<proteinExistence type="predicted"/>
<name>A0A3N9WWY4_9ACTN</name>
<dbReference type="SUPFAM" id="SSF55545">
    <property type="entry name" value="beta-N-acetylhexosaminidase-like domain"/>
    <property type="match status" value="1"/>
</dbReference>
<dbReference type="GO" id="GO:0033939">
    <property type="term" value="F:xylan alpha-1,2-glucuronosidase activity"/>
    <property type="evidence" value="ECO:0007669"/>
    <property type="project" value="TreeGrafter"/>
</dbReference>
<keyword evidence="4" id="KW-1185">Reference proteome</keyword>
<reference evidence="3 4" key="1">
    <citation type="submission" date="2018-05" db="EMBL/GenBank/DDBJ databases">
        <title>Micromonospora from Atacama Desert.</title>
        <authorList>
            <person name="Carro L."/>
            <person name="Goodfellow M."/>
            <person name="Klenk H.-P."/>
        </authorList>
    </citation>
    <scope>NUCLEOTIDE SEQUENCE [LARGE SCALE GENOMIC DNA]</scope>
    <source>
        <strain evidence="3 4">LB32</strain>
    </source>
</reference>
<protein>
    <submittedName>
        <fullName evidence="3">Alpha-glucuronidase</fullName>
    </submittedName>
</protein>
<evidence type="ECO:0000259" key="2">
    <source>
        <dbReference type="Pfam" id="PF07488"/>
    </source>
</evidence>